<accession>A0AA36Y5K1</accession>
<gene>
    <name evidence="1" type="ORF">HMPREF9623_00948</name>
</gene>
<evidence type="ECO:0008006" key="3">
    <source>
        <dbReference type="Google" id="ProtNLM"/>
    </source>
</evidence>
<dbReference type="InterPro" id="IPR010282">
    <property type="entry name" value="Uncharacterised_HutD/Ves"/>
</dbReference>
<evidence type="ECO:0000313" key="1">
    <source>
        <dbReference type="EMBL" id="EHO17349.1"/>
    </source>
</evidence>
<comment type="caution">
    <text evidence="1">The sequence shown here is derived from an EMBL/GenBank/DDBJ whole genome shotgun (WGS) entry which is preliminary data.</text>
</comment>
<keyword evidence="2" id="KW-1185">Reference proteome</keyword>
<dbReference type="PANTHER" id="PTHR37943">
    <property type="entry name" value="PROTEIN VES"/>
    <property type="match status" value="1"/>
</dbReference>
<reference evidence="1 2" key="1">
    <citation type="submission" date="2011-10" db="EMBL/GenBank/DDBJ databases">
        <title>The Genome Sequence of Lachnospiraceae bacterium ACC2.</title>
        <authorList>
            <consortium name="The Broad Institute Genome Sequencing Platform"/>
            <person name="Earl A."/>
            <person name="Ward D."/>
            <person name="Feldgarden M."/>
            <person name="Gevers D."/>
            <person name="Sizova M."/>
            <person name="Hazen A."/>
            <person name="Epstein S."/>
            <person name="Young S.K."/>
            <person name="Zeng Q."/>
            <person name="Gargeya S."/>
            <person name="Fitzgerald M."/>
            <person name="Haas B."/>
            <person name="Abouelleil A."/>
            <person name="Alvarado L."/>
            <person name="Arachchi H.M."/>
            <person name="Berlin A."/>
            <person name="Brown A."/>
            <person name="Chapman S.B."/>
            <person name="Chen Z."/>
            <person name="Dunbar C."/>
            <person name="Freedman E."/>
            <person name="Gearin G."/>
            <person name="Goldberg J."/>
            <person name="Griggs A."/>
            <person name="Gujja S."/>
            <person name="Heiman D."/>
            <person name="Howarth C."/>
            <person name="Larson L."/>
            <person name="Lui A."/>
            <person name="MacDonald P.J.P."/>
            <person name="Montmayeur A."/>
            <person name="Murphy C."/>
            <person name="Neiman D."/>
            <person name="Pearson M."/>
            <person name="Priest M."/>
            <person name="Roberts A."/>
            <person name="Saif S."/>
            <person name="Shea T."/>
            <person name="Shenoy N."/>
            <person name="Sisk P."/>
            <person name="Stolte C."/>
            <person name="Sykes S."/>
            <person name="Wortman J."/>
            <person name="Nusbaum C."/>
            <person name="Birren B."/>
        </authorList>
    </citation>
    <scope>NUCLEOTIDE SEQUENCE [LARGE SCALE GENOMIC DNA]</scope>
    <source>
        <strain evidence="1 2">ACC2</strain>
    </source>
</reference>
<dbReference type="Pfam" id="PF05962">
    <property type="entry name" value="HutD"/>
    <property type="match status" value="1"/>
</dbReference>
<protein>
    <recommendedName>
        <fullName evidence="3">HutD-family protein</fullName>
    </recommendedName>
</protein>
<sequence>MKVRKRTAKDYRVSRWSGGETREFLLFPDGASYAGRDFLWRVSSATVELAESDFTPLPDYRRFLTPLSGALRLSQNGGAFRALGALEVLEFDGGAETKSRGEVTDFNLMLRKGEATGGMTTAVLGAGESCRLADLFPAEAAESDALLLYCYAGAAALRRAEKEWVAEVGAYLLLSPEEGETAGLPLADTELLAVAEHTILAFAWMRQH</sequence>
<name>A0AA36Y5K1_9FIRM</name>
<dbReference type="GeneID" id="86940711"/>
<dbReference type="SUPFAM" id="SSF51182">
    <property type="entry name" value="RmlC-like cupins"/>
    <property type="match status" value="1"/>
</dbReference>
<dbReference type="PANTHER" id="PTHR37943:SF1">
    <property type="entry name" value="PROTEIN VES"/>
    <property type="match status" value="1"/>
</dbReference>
<evidence type="ECO:0000313" key="2">
    <source>
        <dbReference type="Proteomes" id="UP000018466"/>
    </source>
</evidence>
<dbReference type="InterPro" id="IPR014710">
    <property type="entry name" value="RmlC-like_jellyroll"/>
</dbReference>
<dbReference type="Proteomes" id="UP000018466">
    <property type="component" value="Unassembled WGS sequence"/>
</dbReference>
<dbReference type="EMBL" id="AGEL01000006">
    <property type="protein sequence ID" value="EHO17349.1"/>
    <property type="molecule type" value="Genomic_DNA"/>
</dbReference>
<dbReference type="Gene3D" id="2.60.120.10">
    <property type="entry name" value="Jelly Rolls"/>
    <property type="match status" value="1"/>
</dbReference>
<organism evidence="1 2">
    <name type="scientific">Stomatobaculum longum</name>
    <dbReference type="NCBI Taxonomy" id="796942"/>
    <lineage>
        <taxon>Bacteria</taxon>
        <taxon>Bacillati</taxon>
        <taxon>Bacillota</taxon>
        <taxon>Clostridia</taxon>
        <taxon>Lachnospirales</taxon>
        <taxon>Lachnospiraceae</taxon>
        <taxon>Stomatobaculum</taxon>
    </lineage>
</organism>
<dbReference type="RefSeq" id="WP_009532781.1">
    <property type="nucleotide sequence ID" value="NZ_JH590862.1"/>
</dbReference>
<dbReference type="InterPro" id="IPR011051">
    <property type="entry name" value="RmlC_Cupin_sf"/>
</dbReference>
<dbReference type="AlphaFoldDB" id="A0AA36Y5K1"/>
<proteinExistence type="predicted"/>